<dbReference type="GO" id="GO:0006950">
    <property type="term" value="P:response to stress"/>
    <property type="evidence" value="ECO:0007669"/>
    <property type="project" value="TreeGrafter"/>
</dbReference>
<comment type="subcellular location">
    <subcellularLocation>
        <location evidence="1">Cytoplasm</location>
    </subcellularLocation>
</comment>
<keyword evidence="5" id="KW-0804">Transcription</keyword>
<name>A0A8J3GV67_9RHOB</name>
<dbReference type="GO" id="GO:0003700">
    <property type="term" value="F:DNA-binding transcription factor activity"/>
    <property type="evidence" value="ECO:0007669"/>
    <property type="project" value="InterPro"/>
</dbReference>
<dbReference type="SUPFAM" id="SSF46785">
    <property type="entry name" value="Winged helix' DNA-binding domain"/>
    <property type="match status" value="1"/>
</dbReference>
<comment type="caution">
    <text evidence="7">The sequence shown here is derived from an EMBL/GenBank/DDBJ whole genome shotgun (WGS) entry which is preliminary data.</text>
</comment>
<dbReference type="PANTHER" id="PTHR33164:SF5">
    <property type="entry name" value="ORGANIC HYDROPEROXIDE RESISTANCE TRANSCRIPTIONAL REGULATOR"/>
    <property type="match status" value="1"/>
</dbReference>
<evidence type="ECO:0000313" key="7">
    <source>
        <dbReference type="EMBL" id="GHF38010.1"/>
    </source>
</evidence>
<dbReference type="Pfam" id="PF22381">
    <property type="entry name" value="Staph_reg_Sar_Rot"/>
    <property type="match status" value="1"/>
</dbReference>
<dbReference type="FunFam" id="1.10.10.10:FF:000163">
    <property type="entry name" value="MarR family transcriptional regulator"/>
    <property type="match status" value="1"/>
</dbReference>
<dbReference type="InterPro" id="IPR036390">
    <property type="entry name" value="WH_DNA-bd_sf"/>
</dbReference>
<feature type="domain" description="HTH marR-type" evidence="6">
    <location>
        <begin position="4"/>
        <end position="134"/>
    </location>
</feature>
<gene>
    <name evidence="7" type="ORF">GCM10017056_07450</name>
</gene>
<protein>
    <submittedName>
        <fullName evidence="7">MarR family transcriptional regulator</fullName>
    </submittedName>
</protein>
<keyword evidence="8" id="KW-1185">Reference proteome</keyword>
<dbReference type="GO" id="GO:0005737">
    <property type="term" value="C:cytoplasm"/>
    <property type="evidence" value="ECO:0007669"/>
    <property type="project" value="UniProtKB-SubCell"/>
</dbReference>
<dbReference type="EMBL" id="BNCJ01000001">
    <property type="protein sequence ID" value="GHF38010.1"/>
    <property type="molecule type" value="Genomic_DNA"/>
</dbReference>
<keyword evidence="3" id="KW-0805">Transcription regulation</keyword>
<keyword evidence="4" id="KW-0238">DNA-binding</keyword>
<dbReference type="InterPro" id="IPR000835">
    <property type="entry name" value="HTH_MarR-typ"/>
</dbReference>
<proteinExistence type="predicted"/>
<reference evidence="7" key="2">
    <citation type="submission" date="2020-09" db="EMBL/GenBank/DDBJ databases">
        <authorList>
            <person name="Sun Q."/>
            <person name="Kim S."/>
        </authorList>
    </citation>
    <scope>NUCLEOTIDE SEQUENCE</scope>
    <source>
        <strain evidence="7">KCTC 42650</strain>
    </source>
</reference>
<dbReference type="InterPro" id="IPR036388">
    <property type="entry name" value="WH-like_DNA-bd_sf"/>
</dbReference>
<evidence type="ECO:0000259" key="6">
    <source>
        <dbReference type="PROSITE" id="PS50995"/>
    </source>
</evidence>
<organism evidence="7 8">
    <name type="scientific">Seohaeicola zhoushanensis</name>
    <dbReference type="NCBI Taxonomy" id="1569283"/>
    <lineage>
        <taxon>Bacteria</taxon>
        <taxon>Pseudomonadati</taxon>
        <taxon>Pseudomonadota</taxon>
        <taxon>Alphaproteobacteria</taxon>
        <taxon>Rhodobacterales</taxon>
        <taxon>Roseobacteraceae</taxon>
        <taxon>Seohaeicola</taxon>
    </lineage>
</organism>
<dbReference type="PANTHER" id="PTHR33164">
    <property type="entry name" value="TRANSCRIPTIONAL REGULATOR, MARR FAMILY"/>
    <property type="match status" value="1"/>
</dbReference>
<dbReference type="GO" id="GO:0003677">
    <property type="term" value="F:DNA binding"/>
    <property type="evidence" value="ECO:0007669"/>
    <property type="project" value="UniProtKB-KW"/>
</dbReference>
<evidence type="ECO:0000256" key="4">
    <source>
        <dbReference type="ARBA" id="ARBA00023125"/>
    </source>
</evidence>
<evidence type="ECO:0000256" key="1">
    <source>
        <dbReference type="ARBA" id="ARBA00004496"/>
    </source>
</evidence>
<evidence type="ECO:0000256" key="5">
    <source>
        <dbReference type="ARBA" id="ARBA00023163"/>
    </source>
</evidence>
<dbReference type="RefSeq" id="WP_229863876.1">
    <property type="nucleotide sequence ID" value="NZ_BNCJ01000001.1"/>
</dbReference>
<dbReference type="PROSITE" id="PS50995">
    <property type="entry name" value="HTH_MARR_2"/>
    <property type="match status" value="1"/>
</dbReference>
<dbReference type="Proteomes" id="UP000626220">
    <property type="component" value="Unassembled WGS sequence"/>
</dbReference>
<dbReference type="PRINTS" id="PR00598">
    <property type="entry name" value="HTHMARR"/>
</dbReference>
<evidence type="ECO:0000256" key="2">
    <source>
        <dbReference type="ARBA" id="ARBA00022490"/>
    </source>
</evidence>
<sequence length="145" mass="16159">MQISDMLCFSLYSASHAMTHLYRPLLAPLGLTYPQYLVLVALWAEDGQNLRQLGATLELESNTLTPLLKRMEEAGLITRTRSREDERMVLVSLTEKGRALQADSERITRCVLEASGLSIPEVIELRRKITALKQALSSFAEPVAG</sequence>
<reference evidence="7" key="1">
    <citation type="journal article" date="2014" name="Int. J. Syst. Evol. Microbiol.">
        <title>Complete genome sequence of Corynebacterium casei LMG S-19264T (=DSM 44701T), isolated from a smear-ripened cheese.</title>
        <authorList>
            <consortium name="US DOE Joint Genome Institute (JGI-PGF)"/>
            <person name="Walter F."/>
            <person name="Albersmeier A."/>
            <person name="Kalinowski J."/>
            <person name="Ruckert C."/>
        </authorList>
    </citation>
    <scope>NUCLEOTIDE SEQUENCE</scope>
    <source>
        <strain evidence="7">KCTC 42650</strain>
    </source>
</reference>
<evidence type="ECO:0000313" key="8">
    <source>
        <dbReference type="Proteomes" id="UP000626220"/>
    </source>
</evidence>
<evidence type="ECO:0000256" key="3">
    <source>
        <dbReference type="ARBA" id="ARBA00023015"/>
    </source>
</evidence>
<dbReference type="SMART" id="SM00347">
    <property type="entry name" value="HTH_MARR"/>
    <property type="match status" value="1"/>
</dbReference>
<dbReference type="InterPro" id="IPR055166">
    <property type="entry name" value="Transc_reg_Sar_Rot_HTH"/>
</dbReference>
<keyword evidence="2" id="KW-0963">Cytoplasm</keyword>
<accession>A0A8J3GV67</accession>
<dbReference type="InterPro" id="IPR039422">
    <property type="entry name" value="MarR/SlyA-like"/>
</dbReference>
<dbReference type="AlphaFoldDB" id="A0A8J3GV67"/>
<dbReference type="Gene3D" id="1.10.10.10">
    <property type="entry name" value="Winged helix-like DNA-binding domain superfamily/Winged helix DNA-binding domain"/>
    <property type="match status" value="1"/>
</dbReference>